<dbReference type="OrthoDB" id="5668129at2759"/>
<dbReference type="EMBL" id="LSSM01006596">
    <property type="protein sequence ID" value="OMJ10467.1"/>
    <property type="molecule type" value="Genomic_DNA"/>
</dbReference>
<comment type="caution">
    <text evidence="2">The sequence shown here is derived from an EMBL/GenBank/DDBJ whole genome shotgun (WGS) entry which is preliminary data.</text>
</comment>
<sequence>MSDNTNKRTVIPDSDIYGEEDLDLKSSKANDQSIAEETNRNIRSTISNRPIIKSSECFYEPSAVENLCTSSIEKHVINTLLNGPGLSRNGSKNHTSIENLGEGLSKYSGLPKLVISEYENESENESSDEYAQSDTAKSISSEHSSPVNIGSPDNITNDYKYISKESIVKINASFRSFEESLIHKIKQYSINFFSNFHELKTSTLFQKSYINSTKLTNSLQNPRKSKFASIRSQEIKCKNSFINDEILNGFRSLQGNSDDPFNELFINKKFHAFAPKMIESQKSVKKKLKNILNNAIKTSTKNSSTNFSLTNYFIKNDDDELSLEIHIVVALDSLIETIDQRITHQKNKLLHSDPENFNFKTHENTSKGNFPHKKSYSKFSKKSMTQASQYFCKYFQQPRQLQTAS</sequence>
<evidence type="ECO:0000313" key="2">
    <source>
        <dbReference type="EMBL" id="OMJ10467.1"/>
    </source>
</evidence>
<keyword evidence="3" id="KW-1185">Reference proteome</keyword>
<dbReference type="Proteomes" id="UP000187429">
    <property type="component" value="Unassembled WGS sequence"/>
</dbReference>
<name>A0A1R1X799_9FUNG</name>
<dbReference type="AlphaFoldDB" id="A0A1R1X799"/>
<accession>A0A1R1X799</accession>
<organism evidence="2 3">
    <name type="scientific">Smittium culicis</name>
    <dbReference type="NCBI Taxonomy" id="133412"/>
    <lineage>
        <taxon>Eukaryota</taxon>
        <taxon>Fungi</taxon>
        <taxon>Fungi incertae sedis</taxon>
        <taxon>Zoopagomycota</taxon>
        <taxon>Kickxellomycotina</taxon>
        <taxon>Harpellomycetes</taxon>
        <taxon>Harpellales</taxon>
        <taxon>Legeriomycetaceae</taxon>
        <taxon>Smittium</taxon>
    </lineage>
</organism>
<evidence type="ECO:0000256" key="1">
    <source>
        <dbReference type="SAM" id="MobiDB-lite"/>
    </source>
</evidence>
<reference evidence="3" key="1">
    <citation type="submission" date="2017-01" db="EMBL/GenBank/DDBJ databases">
        <authorList>
            <person name="Wang Y."/>
            <person name="White M."/>
            <person name="Kvist S."/>
            <person name="Moncalvo J.-M."/>
        </authorList>
    </citation>
    <scope>NUCLEOTIDE SEQUENCE [LARGE SCALE GENOMIC DNA]</scope>
    <source>
        <strain evidence="3">ID-206-W2</strain>
    </source>
</reference>
<proteinExistence type="predicted"/>
<feature type="compositionally biased region" description="Polar residues" evidence="1">
    <location>
        <begin position="132"/>
        <end position="151"/>
    </location>
</feature>
<feature type="region of interest" description="Disordered" evidence="1">
    <location>
        <begin position="118"/>
        <end position="151"/>
    </location>
</feature>
<feature type="compositionally biased region" description="Acidic residues" evidence="1">
    <location>
        <begin position="118"/>
        <end position="128"/>
    </location>
</feature>
<protein>
    <submittedName>
        <fullName evidence="2">Uncharacterized protein</fullName>
    </submittedName>
</protein>
<evidence type="ECO:0000313" key="3">
    <source>
        <dbReference type="Proteomes" id="UP000187429"/>
    </source>
</evidence>
<gene>
    <name evidence="2" type="ORF">AYI69_g10229</name>
</gene>